<feature type="non-terminal residue" evidence="1">
    <location>
        <position position="1"/>
    </location>
</feature>
<evidence type="ECO:0000313" key="2">
    <source>
        <dbReference type="Proteomes" id="UP000274922"/>
    </source>
</evidence>
<dbReference type="STRING" id="1555241.A0A4V1IV48"/>
<dbReference type="GO" id="GO:0019901">
    <property type="term" value="F:protein kinase binding"/>
    <property type="evidence" value="ECO:0007669"/>
    <property type="project" value="InterPro"/>
</dbReference>
<accession>A0A4V1IV48</accession>
<dbReference type="AlphaFoldDB" id="A0A4V1IV48"/>
<gene>
    <name evidence="1" type="ORF">CXG81DRAFT_5335</name>
</gene>
<dbReference type="Pfam" id="PF08613">
    <property type="entry name" value="Cyclin"/>
    <property type="match status" value="1"/>
</dbReference>
<proteinExistence type="predicted"/>
<organism evidence="1 2">
    <name type="scientific">Caulochytrium protostelioides</name>
    <dbReference type="NCBI Taxonomy" id="1555241"/>
    <lineage>
        <taxon>Eukaryota</taxon>
        <taxon>Fungi</taxon>
        <taxon>Fungi incertae sedis</taxon>
        <taxon>Chytridiomycota</taxon>
        <taxon>Chytridiomycota incertae sedis</taxon>
        <taxon>Chytridiomycetes</taxon>
        <taxon>Caulochytriales</taxon>
        <taxon>Caulochytriaceae</taxon>
        <taxon>Caulochytrium</taxon>
    </lineage>
</organism>
<dbReference type="InterPro" id="IPR013922">
    <property type="entry name" value="Cyclin_PHO80-like"/>
</dbReference>
<evidence type="ECO:0000313" key="1">
    <source>
        <dbReference type="EMBL" id="RKP02809.1"/>
    </source>
</evidence>
<dbReference type="PANTHER" id="PTHR15615:SF94">
    <property type="entry name" value="PHO85 CYCLIN-6-RELATED"/>
    <property type="match status" value="1"/>
</dbReference>
<sequence>FDFTTVTPTQTIDLLSQYLASVTQANDALPASPLTRFHARTIPTIDIHGYLARILKYAPCTSDAFLALLIYLERM</sequence>
<dbReference type="GO" id="GO:0005634">
    <property type="term" value="C:nucleus"/>
    <property type="evidence" value="ECO:0007669"/>
    <property type="project" value="TreeGrafter"/>
</dbReference>
<dbReference type="Gene3D" id="1.10.472.10">
    <property type="entry name" value="Cyclin-like"/>
    <property type="match status" value="1"/>
</dbReference>
<dbReference type="EMBL" id="ML014134">
    <property type="protein sequence ID" value="RKP02809.1"/>
    <property type="molecule type" value="Genomic_DNA"/>
</dbReference>
<name>A0A4V1IV48_9FUNG</name>
<feature type="non-terminal residue" evidence="1">
    <location>
        <position position="75"/>
    </location>
</feature>
<protein>
    <submittedName>
        <fullName evidence="1">Uncharacterized protein</fullName>
    </submittedName>
</protein>
<keyword evidence="2" id="KW-1185">Reference proteome</keyword>
<dbReference type="GO" id="GO:0000307">
    <property type="term" value="C:cyclin-dependent protein kinase holoenzyme complex"/>
    <property type="evidence" value="ECO:0007669"/>
    <property type="project" value="TreeGrafter"/>
</dbReference>
<dbReference type="Proteomes" id="UP000274922">
    <property type="component" value="Unassembled WGS sequence"/>
</dbReference>
<reference evidence="2" key="1">
    <citation type="journal article" date="2018" name="Nat. Microbiol.">
        <title>Leveraging single-cell genomics to expand the fungal tree of life.</title>
        <authorList>
            <person name="Ahrendt S.R."/>
            <person name="Quandt C.A."/>
            <person name="Ciobanu D."/>
            <person name="Clum A."/>
            <person name="Salamov A."/>
            <person name="Andreopoulos B."/>
            <person name="Cheng J.F."/>
            <person name="Woyke T."/>
            <person name="Pelin A."/>
            <person name="Henrissat B."/>
            <person name="Reynolds N.K."/>
            <person name="Benny G.L."/>
            <person name="Smith M.E."/>
            <person name="James T.Y."/>
            <person name="Grigoriev I.V."/>
        </authorList>
    </citation>
    <scope>NUCLEOTIDE SEQUENCE [LARGE SCALE GENOMIC DNA]</scope>
    <source>
        <strain evidence="2">ATCC 52028</strain>
    </source>
</reference>
<dbReference type="GO" id="GO:0016538">
    <property type="term" value="F:cyclin-dependent protein serine/threonine kinase regulator activity"/>
    <property type="evidence" value="ECO:0007669"/>
    <property type="project" value="TreeGrafter"/>
</dbReference>
<dbReference type="PANTHER" id="PTHR15615">
    <property type="match status" value="1"/>
</dbReference>
<dbReference type="OrthoDB" id="1060854at2759"/>